<accession>A0A1G6WDN3</accession>
<reference evidence="1 2" key="1">
    <citation type="submission" date="2016-10" db="EMBL/GenBank/DDBJ databases">
        <authorList>
            <person name="de Groot N.N."/>
        </authorList>
    </citation>
    <scope>NUCLEOTIDE SEQUENCE [LARGE SCALE GENOMIC DNA]</scope>
    <source>
        <strain evidence="1 2">DSM 22220</strain>
    </source>
</reference>
<proteinExistence type="predicted"/>
<dbReference type="STRING" id="591205.SAMN05421538_10293"/>
<dbReference type="Proteomes" id="UP000199344">
    <property type="component" value="Unassembled WGS sequence"/>
</dbReference>
<evidence type="ECO:0000313" key="2">
    <source>
        <dbReference type="Proteomes" id="UP000199344"/>
    </source>
</evidence>
<gene>
    <name evidence="1" type="ORF">SAMN05421538_10293</name>
</gene>
<evidence type="ECO:0000313" key="1">
    <source>
        <dbReference type="EMBL" id="SDD63367.1"/>
    </source>
</evidence>
<sequence>MTQPDHLPVRRFLQNAALLLGTARRDSEAVQRHLSECLGLSHLTRTGSLNPQLLQSLDRVTQLLTELETAMASSAEMVRDDAIEPWPVLASRLRLQQVRDALGQGETATGAAHGATAAQAEEIWLRDRADD</sequence>
<keyword evidence="2" id="KW-1185">Reference proteome</keyword>
<protein>
    <submittedName>
        <fullName evidence="1">Uncharacterized protein</fullName>
    </submittedName>
</protein>
<dbReference type="EMBL" id="FNAH01000002">
    <property type="protein sequence ID" value="SDD63367.1"/>
    <property type="molecule type" value="Genomic_DNA"/>
</dbReference>
<dbReference type="RefSeq" id="WP_090521152.1">
    <property type="nucleotide sequence ID" value="NZ_FNAH01000002.1"/>
</dbReference>
<dbReference type="AlphaFoldDB" id="A0A1G6WDN3"/>
<name>A0A1G6WDN3_9RHOB</name>
<organism evidence="1 2">
    <name type="scientific">Paracoccus isoporae</name>
    <dbReference type="NCBI Taxonomy" id="591205"/>
    <lineage>
        <taxon>Bacteria</taxon>
        <taxon>Pseudomonadati</taxon>
        <taxon>Pseudomonadota</taxon>
        <taxon>Alphaproteobacteria</taxon>
        <taxon>Rhodobacterales</taxon>
        <taxon>Paracoccaceae</taxon>
        <taxon>Paracoccus</taxon>
    </lineage>
</organism>